<dbReference type="Proteomes" id="UP000799750">
    <property type="component" value="Unassembled WGS sequence"/>
</dbReference>
<dbReference type="EMBL" id="MU004192">
    <property type="protein sequence ID" value="KAF2493586.1"/>
    <property type="molecule type" value="Genomic_DNA"/>
</dbReference>
<name>A0A6A6QNA5_9PEZI</name>
<keyword evidence="3" id="KW-1185">Reference proteome</keyword>
<organism evidence="2 3">
    <name type="scientific">Lophium mytilinum</name>
    <dbReference type="NCBI Taxonomy" id="390894"/>
    <lineage>
        <taxon>Eukaryota</taxon>
        <taxon>Fungi</taxon>
        <taxon>Dikarya</taxon>
        <taxon>Ascomycota</taxon>
        <taxon>Pezizomycotina</taxon>
        <taxon>Dothideomycetes</taxon>
        <taxon>Pleosporomycetidae</taxon>
        <taxon>Mytilinidiales</taxon>
        <taxon>Mytilinidiaceae</taxon>
        <taxon>Lophium</taxon>
    </lineage>
</organism>
<gene>
    <name evidence="2" type="ORF">BU16DRAFT_84036</name>
</gene>
<evidence type="ECO:0000313" key="3">
    <source>
        <dbReference type="Proteomes" id="UP000799750"/>
    </source>
</evidence>
<dbReference type="AlphaFoldDB" id="A0A6A6QNA5"/>
<feature type="region of interest" description="Disordered" evidence="1">
    <location>
        <begin position="1"/>
        <end position="72"/>
    </location>
</feature>
<dbReference type="OrthoDB" id="3946381at2759"/>
<protein>
    <submittedName>
        <fullName evidence="2">Uncharacterized protein</fullName>
    </submittedName>
</protein>
<evidence type="ECO:0000256" key="1">
    <source>
        <dbReference type="SAM" id="MobiDB-lite"/>
    </source>
</evidence>
<reference evidence="2" key="1">
    <citation type="journal article" date="2020" name="Stud. Mycol.">
        <title>101 Dothideomycetes genomes: a test case for predicting lifestyles and emergence of pathogens.</title>
        <authorList>
            <person name="Haridas S."/>
            <person name="Albert R."/>
            <person name="Binder M."/>
            <person name="Bloem J."/>
            <person name="Labutti K."/>
            <person name="Salamov A."/>
            <person name="Andreopoulos B."/>
            <person name="Baker S."/>
            <person name="Barry K."/>
            <person name="Bills G."/>
            <person name="Bluhm B."/>
            <person name="Cannon C."/>
            <person name="Castanera R."/>
            <person name="Culley D."/>
            <person name="Daum C."/>
            <person name="Ezra D."/>
            <person name="Gonzalez J."/>
            <person name="Henrissat B."/>
            <person name="Kuo A."/>
            <person name="Liang C."/>
            <person name="Lipzen A."/>
            <person name="Lutzoni F."/>
            <person name="Magnuson J."/>
            <person name="Mondo S."/>
            <person name="Nolan M."/>
            <person name="Ohm R."/>
            <person name="Pangilinan J."/>
            <person name="Park H.-J."/>
            <person name="Ramirez L."/>
            <person name="Alfaro M."/>
            <person name="Sun H."/>
            <person name="Tritt A."/>
            <person name="Yoshinaga Y."/>
            <person name="Zwiers L.-H."/>
            <person name="Turgeon B."/>
            <person name="Goodwin S."/>
            <person name="Spatafora J."/>
            <person name="Crous P."/>
            <person name="Grigoriev I."/>
        </authorList>
    </citation>
    <scope>NUCLEOTIDE SEQUENCE</scope>
    <source>
        <strain evidence="2">CBS 269.34</strain>
    </source>
</reference>
<evidence type="ECO:0000313" key="2">
    <source>
        <dbReference type="EMBL" id="KAF2493586.1"/>
    </source>
</evidence>
<sequence length="418" mass="45715">MPEKEFCVASVPQLFGNPPSLSSPTRETGRMRSNSTASGMSGSDSSISMSDTTDASTVSSSTTRTWPSSISSKNCWSVSDLSASDVDFLSLDFARSEEVKNAICYWKTPSVGSNSSKPVHKSEGLVLDELFSSLCVAETSIMGNPIKFHSEAFRLGPRGLRVGGCMFLNRPSSRGEEFRLETTVRDHARPGFVLEWCTELWQANKTDSALLLCSQLDMTESIRSLAVQKAARTSGAPIAGGPGTIAPSFADFDWFSFVNEEYDTDSNNVAEALAKPDSETEGEDLDMKVTVLSDRIKEVYSSYQDCFVLVEDPLATPEIAWSALDRIGIRALVYFSPNSAQSSQQALSATFSNLMQEEAREIQQRIAGQKSFWMSLSCGERKVSRRIYFAHMSDGRAATQAQSAWACFPTDIPPSPML</sequence>
<feature type="compositionally biased region" description="Low complexity" evidence="1">
    <location>
        <begin position="33"/>
        <end position="72"/>
    </location>
</feature>
<accession>A0A6A6QNA5</accession>
<proteinExistence type="predicted"/>